<protein>
    <submittedName>
        <fullName evidence="2">Uncharacterized protein</fullName>
    </submittedName>
</protein>
<dbReference type="OrthoDB" id="1303396at2759"/>
<evidence type="ECO:0000256" key="1">
    <source>
        <dbReference type="SAM" id="MobiDB-lite"/>
    </source>
</evidence>
<dbReference type="PANTHER" id="PTHR10492">
    <property type="match status" value="1"/>
</dbReference>
<proteinExistence type="predicted"/>
<organism evidence="2 3">
    <name type="scientific">Thalictrum thalictroides</name>
    <name type="common">Rue-anemone</name>
    <name type="synonym">Anemone thalictroides</name>
    <dbReference type="NCBI Taxonomy" id="46969"/>
    <lineage>
        <taxon>Eukaryota</taxon>
        <taxon>Viridiplantae</taxon>
        <taxon>Streptophyta</taxon>
        <taxon>Embryophyta</taxon>
        <taxon>Tracheophyta</taxon>
        <taxon>Spermatophyta</taxon>
        <taxon>Magnoliopsida</taxon>
        <taxon>Ranunculales</taxon>
        <taxon>Ranunculaceae</taxon>
        <taxon>Thalictroideae</taxon>
        <taxon>Thalictrum</taxon>
    </lineage>
</organism>
<feature type="compositionally biased region" description="Basic and acidic residues" evidence="1">
    <location>
        <begin position="126"/>
        <end position="139"/>
    </location>
</feature>
<dbReference type="Proteomes" id="UP000554482">
    <property type="component" value="Unassembled WGS sequence"/>
</dbReference>
<dbReference type="EMBL" id="JABWDY010024935">
    <property type="protein sequence ID" value="KAF5189848.1"/>
    <property type="molecule type" value="Genomic_DNA"/>
</dbReference>
<evidence type="ECO:0000313" key="2">
    <source>
        <dbReference type="EMBL" id="KAF5189848.1"/>
    </source>
</evidence>
<keyword evidence="3" id="KW-1185">Reference proteome</keyword>
<dbReference type="AlphaFoldDB" id="A0A7J6VZ27"/>
<accession>A0A7J6VZ27</accession>
<dbReference type="PANTHER" id="PTHR10492:SF57">
    <property type="entry name" value="ATP-DEPENDENT DNA HELICASE"/>
    <property type="match status" value="1"/>
</dbReference>
<comment type="caution">
    <text evidence="2">The sequence shown here is derived from an EMBL/GenBank/DDBJ whole genome shotgun (WGS) entry which is preliminary data.</text>
</comment>
<reference evidence="2 3" key="1">
    <citation type="submission" date="2020-06" db="EMBL/GenBank/DDBJ databases">
        <title>Transcriptomic and genomic resources for Thalictrum thalictroides and T. hernandezii: Facilitating candidate gene discovery in an emerging model plant lineage.</title>
        <authorList>
            <person name="Arias T."/>
            <person name="Riano-Pachon D.M."/>
            <person name="Di Stilio V.S."/>
        </authorList>
    </citation>
    <scope>NUCLEOTIDE SEQUENCE [LARGE SCALE GENOMIC DNA]</scope>
    <source>
        <strain evidence="3">cv. WT478/WT964</strain>
        <tissue evidence="2">Leaves</tissue>
    </source>
</reference>
<gene>
    <name evidence="2" type="ORF">FRX31_020564</name>
</gene>
<feature type="region of interest" description="Disordered" evidence="1">
    <location>
        <begin position="126"/>
        <end position="148"/>
    </location>
</feature>
<name>A0A7J6VZ27_THATH</name>
<sequence length="148" mass="17649">MFATLLLFSEVTRPLDLWNNNWKVLSDDAEYNERKRLKNRSLTLTEEQIKNYALCEIEILLNQRYKSLTDYDLPLPDMSTHRLRQNSMINEELDYNRADLEKEFSISHKELNEDQTKVFNSIIKAVENKTGTDDDRQNDKEEDDIEEE</sequence>
<evidence type="ECO:0000313" key="3">
    <source>
        <dbReference type="Proteomes" id="UP000554482"/>
    </source>
</evidence>